<evidence type="ECO:0008006" key="4">
    <source>
        <dbReference type="Google" id="ProtNLM"/>
    </source>
</evidence>
<sequence length="697" mass="79727">MAIRVPMIGNIQSNGCELKIGGQCNSHRYHFYHFHYTFYDPEIEIPFNLRTNTTRVISYSLRNCLEIYYTIHDTPGANVTPLRSDTIRLVQSGCAFHGLRSEDPNQHLKDFLKIVDSIDLDVATRETTRLRLFQFSLRDHASQWLERLPAAQFFRLPLGMVSAITRNPLRGMDSIQGLTPKFFPHHGIDLWLQVQIFYDHINIPTRQTIDQAAGGKLRDLSAEQSWDLLEDLALYDNESWNDPRDLNKTVKAISLPSNNSSTSDRRIIEPEDQVKCLMKSYEAPNPSSQVNKITSSCELCSGPHDTRDCMELPEQAFADYASSRTDGAGDKWYTFKPEPNPYGDSYNPSWKNHPNLRWKPNQNVPQNNSSNPPNRFQPNGPSSNRTFNNNPSNNYGSTNNFEGLTSKFMASQEARISKFESKFKQRQSEMTEKIDSLLKIFNDREMGALPSDTVKNPKLNVNSISSASSPSSCPQYYSVNTVSTCFKQTHIPQKDHENKKARRNQGNNRFSGWKCSLPGRSSKGRDISHREVNNSSRFPRPRYGRGFLATAIAMIDCKGSKIAVGEGETWSVYDVKKHAYDTIEESTDRKTSRYGLWLEGDFIGPQRPFYLEEEFVNRTQTVEQLLARDTELHPFEDPLNSDKPPKEGDGSWHIKMSLYDLDGEKFERSYFTKRIDRTLPTKINPKDVLDAELTYVG</sequence>
<feature type="region of interest" description="Disordered" evidence="1">
    <location>
        <begin position="492"/>
        <end position="515"/>
    </location>
</feature>
<gene>
    <name evidence="2" type="ORF">CTI12_AA378450</name>
</gene>
<proteinExistence type="predicted"/>
<accession>A0A2U1MIB7</accession>
<feature type="region of interest" description="Disordered" evidence="1">
    <location>
        <begin position="344"/>
        <end position="400"/>
    </location>
</feature>
<name>A0A2U1MIB7_ARTAN</name>
<evidence type="ECO:0000313" key="3">
    <source>
        <dbReference type="Proteomes" id="UP000245207"/>
    </source>
</evidence>
<keyword evidence="3" id="KW-1185">Reference proteome</keyword>
<dbReference type="OrthoDB" id="1305902at2759"/>
<comment type="caution">
    <text evidence="2">The sequence shown here is derived from an EMBL/GenBank/DDBJ whole genome shotgun (WGS) entry which is preliminary data.</text>
</comment>
<evidence type="ECO:0000256" key="1">
    <source>
        <dbReference type="SAM" id="MobiDB-lite"/>
    </source>
</evidence>
<reference evidence="2 3" key="1">
    <citation type="journal article" date="2018" name="Mol. Plant">
        <title>The genome of Artemisia annua provides insight into the evolution of Asteraceae family and artemisinin biosynthesis.</title>
        <authorList>
            <person name="Shen Q."/>
            <person name="Zhang L."/>
            <person name="Liao Z."/>
            <person name="Wang S."/>
            <person name="Yan T."/>
            <person name="Shi P."/>
            <person name="Liu M."/>
            <person name="Fu X."/>
            <person name="Pan Q."/>
            <person name="Wang Y."/>
            <person name="Lv Z."/>
            <person name="Lu X."/>
            <person name="Zhang F."/>
            <person name="Jiang W."/>
            <person name="Ma Y."/>
            <person name="Chen M."/>
            <person name="Hao X."/>
            <person name="Li L."/>
            <person name="Tang Y."/>
            <person name="Lv G."/>
            <person name="Zhou Y."/>
            <person name="Sun X."/>
            <person name="Brodelius P.E."/>
            <person name="Rose J.K.C."/>
            <person name="Tang K."/>
        </authorList>
    </citation>
    <scope>NUCLEOTIDE SEQUENCE [LARGE SCALE GENOMIC DNA]</scope>
    <source>
        <strain evidence="3">cv. Huhao1</strain>
        <tissue evidence="2">Leaf</tissue>
    </source>
</reference>
<protein>
    <recommendedName>
        <fullName evidence="4">MAK10-like protein</fullName>
    </recommendedName>
</protein>
<feature type="compositionally biased region" description="Low complexity" evidence="1">
    <location>
        <begin position="360"/>
        <end position="400"/>
    </location>
</feature>
<dbReference type="Proteomes" id="UP000245207">
    <property type="component" value="Unassembled WGS sequence"/>
</dbReference>
<dbReference type="AlphaFoldDB" id="A0A2U1MIB7"/>
<dbReference type="EMBL" id="PKPP01005216">
    <property type="protein sequence ID" value="PWA60964.1"/>
    <property type="molecule type" value="Genomic_DNA"/>
</dbReference>
<organism evidence="2 3">
    <name type="scientific">Artemisia annua</name>
    <name type="common">Sweet wormwood</name>
    <dbReference type="NCBI Taxonomy" id="35608"/>
    <lineage>
        <taxon>Eukaryota</taxon>
        <taxon>Viridiplantae</taxon>
        <taxon>Streptophyta</taxon>
        <taxon>Embryophyta</taxon>
        <taxon>Tracheophyta</taxon>
        <taxon>Spermatophyta</taxon>
        <taxon>Magnoliopsida</taxon>
        <taxon>eudicotyledons</taxon>
        <taxon>Gunneridae</taxon>
        <taxon>Pentapetalae</taxon>
        <taxon>asterids</taxon>
        <taxon>campanulids</taxon>
        <taxon>Asterales</taxon>
        <taxon>Asteraceae</taxon>
        <taxon>Asteroideae</taxon>
        <taxon>Anthemideae</taxon>
        <taxon>Artemisiinae</taxon>
        <taxon>Artemisia</taxon>
    </lineage>
</organism>
<evidence type="ECO:0000313" key="2">
    <source>
        <dbReference type="EMBL" id="PWA60964.1"/>
    </source>
</evidence>